<evidence type="ECO:0000313" key="4">
    <source>
        <dbReference type="Proteomes" id="UP000291116"/>
    </source>
</evidence>
<feature type="compositionally biased region" description="Basic residues" evidence="1">
    <location>
        <begin position="96"/>
        <end position="111"/>
    </location>
</feature>
<feature type="compositionally biased region" description="Basic residues" evidence="1">
    <location>
        <begin position="44"/>
        <end position="76"/>
    </location>
</feature>
<dbReference type="InterPro" id="IPR046331">
    <property type="entry name" value="GPAM1-like"/>
</dbReference>
<dbReference type="Pfam" id="PF12572">
    <property type="entry name" value="DUF3752"/>
    <property type="match status" value="1"/>
</dbReference>
<feature type="compositionally biased region" description="Basic and acidic residues" evidence="1">
    <location>
        <begin position="34"/>
        <end position="43"/>
    </location>
</feature>
<feature type="compositionally biased region" description="Low complexity" evidence="1">
    <location>
        <begin position="1"/>
        <end position="12"/>
    </location>
</feature>
<evidence type="ECO:0000313" key="3">
    <source>
        <dbReference type="EMBL" id="VEU34887.1"/>
    </source>
</evidence>
<feature type="region of interest" description="Disordered" evidence="1">
    <location>
        <begin position="542"/>
        <end position="563"/>
    </location>
</feature>
<feature type="compositionally biased region" description="Basic residues" evidence="1">
    <location>
        <begin position="23"/>
        <end position="33"/>
    </location>
</feature>
<feature type="compositionally biased region" description="Acidic residues" evidence="1">
    <location>
        <begin position="338"/>
        <end position="353"/>
    </location>
</feature>
<dbReference type="EMBL" id="CAACVS010000042">
    <property type="protein sequence ID" value="VEU34887.1"/>
    <property type="molecule type" value="Genomic_DNA"/>
</dbReference>
<feature type="region of interest" description="Disordered" evidence="1">
    <location>
        <begin position="335"/>
        <end position="368"/>
    </location>
</feature>
<protein>
    <recommendedName>
        <fullName evidence="2">DUF3752 domain-containing protein</fullName>
    </recommendedName>
</protein>
<name>A0A448YYF5_9STRA</name>
<organism evidence="3 4">
    <name type="scientific">Pseudo-nitzschia multistriata</name>
    <dbReference type="NCBI Taxonomy" id="183589"/>
    <lineage>
        <taxon>Eukaryota</taxon>
        <taxon>Sar</taxon>
        <taxon>Stramenopiles</taxon>
        <taxon>Ochrophyta</taxon>
        <taxon>Bacillariophyta</taxon>
        <taxon>Bacillariophyceae</taxon>
        <taxon>Bacillariophycidae</taxon>
        <taxon>Bacillariales</taxon>
        <taxon>Bacillariaceae</taxon>
        <taxon>Pseudo-nitzschia</taxon>
    </lineage>
</organism>
<dbReference type="PANTHER" id="PTHR46370">
    <property type="entry name" value="GPALPP MOTIFS-CONTAINING PROTEIN 1"/>
    <property type="match status" value="1"/>
</dbReference>
<accession>A0A448YYF5</accession>
<dbReference type="PANTHER" id="PTHR46370:SF1">
    <property type="entry name" value="GPALPP MOTIFS-CONTAINING PROTEIN 1"/>
    <property type="match status" value="1"/>
</dbReference>
<dbReference type="InterPro" id="IPR022226">
    <property type="entry name" value="DUF3752"/>
</dbReference>
<proteinExistence type="predicted"/>
<feature type="region of interest" description="Disordered" evidence="1">
    <location>
        <begin position="1"/>
        <end position="144"/>
    </location>
</feature>
<dbReference type="Proteomes" id="UP000291116">
    <property type="component" value="Unassembled WGS sequence"/>
</dbReference>
<reference evidence="3 4" key="1">
    <citation type="submission" date="2019-01" db="EMBL/GenBank/DDBJ databases">
        <authorList>
            <person name="Ferrante I. M."/>
        </authorList>
    </citation>
    <scope>NUCLEOTIDE SEQUENCE [LARGE SCALE GENOMIC DNA]</scope>
    <source>
        <strain evidence="3 4">B856</strain>
    </source>
</reference>
<feature type="region of interest" description="Disordered" evidence="1">
    <location>
        <begin position="410"/>
        <end position="431"/>
    </location>
</feature>
<gene>
    <name evidence="3" type="ORF">PSNMU_V1.4_AUG-EV-PASAV3_0016070</name>
</gene>
<dbReference type="AlphaFoldDB" id="A0A448YYF5"/>
<feature type="compositionally biased region" description="Basic and acidic residues" evidence="1">
    <location>
        <begin position="410"/>
        <end position="420"/>
    </location>
</feature>
<feature type="compositionally biased region" description="Basic and acidic residues" evidence="1">
    <location>
        <begin position="112"/>
        <end position="136"/>
    </location>
</feature>
<evidence type="ECO:0000256" key="1">
    <source>
        <dbReference type="SAM" id="MobiDB-lite"/>
    </source>
</evidence>
<keyword evidence="4" id="KW-1185">Reference proteome</keyword>
<dbReference type="OrthoDB" id="201104at2759"/>
<feature type="compositionally biased region" description="Low complexity" evidence="1">
    <location>
        <begin position="82"/>
        <end position="92"/>
    </location>
</feature>
<evidence type="ECO:0000259" key="2">
    <source>
        <dbReference type="Pfam" id="PF12572"/>
    </source>
</evidence>
<feature type="domain" description="DUF3752" evidence="2">
    <location>
        <begin position="502"/>
        <end position="597"/>
    </location>
</feature>
<sequence>MPFSDTSSSVSSADYDRKDRGRERRRKKDRKLNRRSDNSDDERRHRRRTSSRTEKKMKKRRKKSSKEKRKKDRKRHPDTDESSLYSSNNSDSDYSRRRRHRRSKKERKRRRREDAEDNHKTKKSRIDTKEKSRKESSSSTTSSAQTVSLALHNLLIEKPDFGSELPLILIRLAGGTTFDLGQVTDPSIATGLRSVFEALEIYGVKKQQSSGMWMFQNPPCATRRDELVLLKVIRSLLDEIGLTMEELAKFENKQRVEKEEQKQADETLKPDERKKMKEFTLKILEKFLLKDATLGSQLATLCMTIVEGESVSVDGIPDENLKTALESLFEKCGLEKSEIEEDDEDDDDDDSDESPLMGYGLPDSSDTDNDIVQMKLAIMMSACREGPPKRKSIGPTRRPMTAEEEQALKKMYPENNRKEEEDNDEGPLLPGEVRKARGPAMSLEMIKAQAEHRELQLKATASGVPMPTNAGGREEWMIIPGEHDFLSGIKSGQAIKSRGFQNKKSRDADKKSQPIHPAVQAEMDSIMQAHQDARGPSLMDLHRSKKSQEKELASRANNGKKEWKWNRDKDLDAGRRVDKDALGMILGGAAGDLKSKFAGGFNR</sequence>